<accession>A0AAN8JNP6</accession>
<proteinExistence type="predicted"/>
<name>A0AAN8JNP6_PATCE</name>
<evidence type="ECO:0000313" key="2">
    <source>
        <dbReference type="Proteomes" id="UP001347796"/>
    </source>
</evidence>
<evidence type="ECO:0000313" key="1">
    <source>
        <dbReference type="EMBL" id="KAK6178249.1"/>
    </source>
</evidence>
<keyword evidence="2" id="KW-1185">Reference proteome</keyword>
<dbReference type="AlphaFoldDB" id="A0AAN8JNP6"/>
<organism evidence="1 2">
    <name type="scientific">Patella caerulea</name>
    <name type="common">Rayed Mediterranean limpet</name>
    <dbReference type="NCBI Taxonomy" id="87958"/>
    <lineage>
        <taxon>Eukaryota</taxon>
        <taxon>Metazoa</taxon>
        <taxon>Spiralia</taxon>
        <taxon>Lophotrochozoa</taxon>
        <taxon>Mollusca</taxon>
        <taxon>Gastropoda</taxon>
        <taxon>Patellogastropoda</taxon>
        <taxon>Patelloidea</taxon>
        <taxon>Patellidae</taxon>
        <taxon>Patella</taxon>
    </lineage>
</organism>
<reference evidence="1 2" key="1">
    <citation type="submission" date="2024-01" db="EMBL/GenBank/DDBJ databases">
        <title>The genome of the rayed Mediterranean limpet Patella caerulea (Linnaeus, 1758).</title>
        <authorList>
            <person name="Anh-Thu Weber A."/>
            <person name="Halstead-Nussloch G."/>
        </authorList>
    </citation>
    <scope>NUCLEOTIDE SEQUENCE [LARGE SCALE GENOMIC DNA]</scope>
    <source>
        <strain evidence="1">AATW-2023a</strain>
        <tissue evidence="1">Whole specimen</tissue>
    </source>
</reference>
<protein>
    <submittedName>
        <fullName evidence="1">Uncharacterized protein</fullName>
    </submittedName>
</protein>
<dbReference type="Proteomes" id="UP001347796">
    <property type="component" value="Unassembled WGS sequence"/>
</dbReference>
<gene>
    <name evidence="1" type="ORF">SNE40_013057</name>
</gene>
<dbReference type="EMBL" id="JAZGQO010000009">
    <property type="protein sequence ID" value="KAK6178249.1"/>
    <property type="molecule type" value="Genomic_DNA"/>
</dbReference>
<comment type="caution">
    <text evidence="1">The sequence shown here is derived from an EMBL/GenBank/DDBJ whole genome shotgun (WGS) entry which is preliminary data.</text>
</comment>
<sequence length="104" mass="11863">MAQKLPADFEEKLASFRTFVQTKIREIGLRDSDIINMDEVPLTFDIPMNRTIDAKRKDTITIRTTGHEKSSFTVVLACSADGGKLLPMIIFKRKTMPKEKFRGD</sequence>